<comment type="caution">
    <text evidence="2">The sequence shown here is derived from an EMBL/GenBank/DDBJ whole genome shotgun (WGS) entry which is preliminary data.</text>
</comment>
<dbReference type="Gene3D" id="3.10.350.10">
    <property type="entry name" value="LysM domain"/>
    <property type="match status" value="1"/>
</dbReference>
<keyword evidence="3" id="KW-1185">Reference proteome</keyword>
<dbReference type="Proteomes" id="UP001597402">
    <property type="component" value="Unassembled WGS sequence"/>
</dbReference>
<proteinExistence type="predicted"/>
<dbReference type="SUPFAM" id="SSF54106">
    <property type="entry name" value="LysM domain"/>
    <property type="match status" value="1"/>
</dbReference>
<gene>
    <name evidence="2" type="ORF">ACFSHS_03685</name>
</gene>
<dbReference type="SMART" id="SM00257">
    <property type="entry name" value="LysM"/>
    <property type="match status" value="1"/>
</dbReference>
<sequence>MDAFGIQLRQPLAWDLIGRNLAVAALGTAFEATYGWLLRAADGEIAAGSFTAGSMGLMESFVHEAPVATDFVGQATFELFGDDPTGERDPGLDTQSVPVIVIGGMQGYSLHQVVRGDTLTAIARNTGSTVQRIAVANRLQDPNRILVGQVLRIPL</sequence>
<dbReference type="InterPro" id="IPR018911">
    <property type="entry name" value="Gmad2_Ig-like_dom"/>
</dbReference>
<dbReference type="Pfam" id="PF01476">
    <property type="entry name" value="LysM"/>
    <property type="match status" value="1"/>
</dbReference>
<accession>A0ABW4X5J6</accession>
<feature type="domain" description="LysM" evidence="1">
    <location>
        <begin position="109"/>
        <end position="153"/>
    </location>
</feature>
<evidence type="ECO:0000259" key="1">
    <source>
        <dbReference type="PROSITE" id="PS51782"/>
    </source>
</evidence>
<dbReference type="CDD" id="cd00118">
    <property type="entry name" value="LysM"/>
    <property type="match status" value="1"/>
</dbReference>
<reference evidence="3" key="1">
    <citation type="journal article" date="2019" name="Int. J. Syst. Evol. Microbiol.">
        <title>The Global Catalogue of Microorganisms (GCM) 10K type strain sequencing project: providing services to taxonomists for standard genome sequencing and annotation.</title>
        <authorList>
            <consortium name="The Broad Institute Genomics Platform"/>
            <consortium name="The Broad Institute Genome Sequencing Center for Infectious Disease"/>
            <person name="Wu L."/>
            <person name="Ma J."/>
        </authorList>
    </citation>
    <scope>NUCLEOTIDE SEQUENCE [LARGE SCALE GENOMIC DNA]</scope>
    <source>
        <strain evidence="3">JCM 3338</strain>
    </source>
</reference>
<dbReference type="Pfam" id="PF10648">
    <property type="entry name" value="Gmad2"/>
    <property type="match status" value="1"/>
</dbReference>
<evidence type="ECO:0000313" key="2">
    <source>
        <dbReference type="EMBL" id="MFD2090666.1"/>
    </source>
</evidence>
<dbReference type="RefSeq" id="WP_376871887.1">
    <property type="nucleotide sequence ID" value="NZ_JBHUHP010000002.1"/>
</dbReference>
<organism evidence="2 3">
    <name type="scientific">Blastococcus deserti</name>
    <dbReference type="NCBI Taxonomy" id="2259033"/>
    <lineage>
        <taxon>Bacteria</taxon>
        <taxon>Bacillati</taxon>
        <taxon>Actinomycetota</taxon>
        <taxon>Actinomycetes</taxon>
        <taxon>Geodermatophilales</taxon>
        <taxon>Geodermatophilaceae</taxon>
        <taxon>Blastococcus</taxon>
    </lineage>
</organism>
<dbReference type="PROSITE" id="PS51782">
    <property type="entry name" value="LYSM"/>
    <property type="match status" value="1"/>
</dbReference>
<evidence type="ECO:0000313" key="3">
    <source>
        <dbReference type="Proteomes" id="UP001597402"/>
    </source>
</evidence>
<dbReference type="InterPro" id="IPR036779">
    <property type="entry name" value="LysM_dom_sf"/>
</dbReference>
<dbReference type="EMBL" id="JBHUHP010000002">
    <property type="protein sequence ID" value="MFD2090666.1"/>
    <property type="molecule type" value="Genomic_DNA"/>
</dbReference>
<protein>
    <submittedName>
        <fullName evidence="2">LysM peptidoglycan-binding domain-containing protein</fullName>
    </submittedName>
</protein>
<name>A0ABW4X5J6_9ACTN</name>
<dbReference type="InterPro" id="IPR018392">
    <property type="entry name" value="LysM"/>
</dbReference>